<dbReference type="RefSeq" id="WP_002658167.1">
    <property type="nucleotide sequence ID" value="NZ_JH719942.1"/>
</dbReference>
<sequence length="314" mass="35598">MKYIYGPFVLLLLCLYSCQPEMKDAAALSQIPTEKELVERPILSPSPIADSVSLRLEMKEHSIEIAMKEEELGQKKLSAERLAALRNWWEQLPENVQQQIQRKEVELELVTQLSSTDEAKMQPEQTDPQIEQTGEALEEIIGSSPEMTFKVNTTLLNKTAELASTEGSTSIHILKKVSTDLKSFDREVYLTTASIRQANLQTMQQWWVSLPEDVQLKIQQSELRVDLSAVALDRGLESAELLGEKSHQQALLMGDLLQQIVGFYRQDGQNYPLGRIRTQALIEPYQEEMKLDENVNSLIRIQLRPANELPAGPI</sequence>
<dbReference type="AlphaFoldDB" id="J1I2G4"/>
<organism evidence="1 2">
    <name type="scientific">Saprospira grandis DSM 2844</name>
    <dbReference type="NCBI Taxonomy" id="694433"/>
    <lineage>
        <taxon>Bacteria</taxon>
        <taxon>Pseudomonadati</taxon>
        <taxon>Bacteroidota</taxon>
        <taxon>Saprospiria</taxon>
        <taxon>Saprospirales</taxon>
        <taxon>Saprospiraceae</taxon>
        <taxon>Saprospira</taxon>
    </lineage>
</organism>
<name>J1I2G4_9BACT</name>
<gene>
    <name evidence="1" type="ORF">SapgrDRAFT_1166</name>
</gene>
<reference evidence="2" key="1">
    <citation type="journal article" date="2012" name="Stand. Genomic Sci.">
        <title>Permanent draft genome sequence of the gliding predator Saprospira grandis strain Sa g1 (= HR1).</title>
        <authorList>
            <person name="Mavromatis K."/>
            <person name="Chertkov O."/>
            <person name="Lapidus A."/>
            <person name="Nolan M."/>
            <person name="Lucas S."/>
            <person name="Tice H."/>
            <person name="Del Rio T.G."/>
            <person name="Cheng J.F."/>
            <person name="Han C."/>
            <person name="Tapia R."/>
            <person name="Bruce D."/>
            <person name="Goodwin L.A."/>
            <person name="Pitluck S."/>
            <person name="Huntemann M."/>
            <person name="Liolios K."/>
            <person name="Pagani I."/>
            <person name="Ivanova N."/>
            <person name="Mikhailova N."/>
            <person name="Pati A."/>
            <person name="Chen A."/>
            <person name="Palaniappan K."/>
            <person name="Land M."/>
            <person name="Brambilla E.M."/>
            <person name="Rohde M."/>
            <person name="Spring S."/>
            <person name="Goker M."/>
            <person name="Detter J.C."/>
            <person name="Bristow J."/>
            <person name="Eisen J.A."/>
            <person name="Markowitz V."/>
            <person name="Hugenholtz P."/>
            <person name="Kyrpides N.C."/>
            <person name="Klenk H.P."/>
            <person name="Woyke T."/>
        </authorList>
    </citation>
    <scope>NUCLEOTIDE SEQUENCE [LARGE SCALE GENOMIC DNA]</scope>
    <source>
        <strain evidence="2">DSM 2844</strain>
    </source>
</reference>
<protein>
    <submittedName>
        <fullName evidence="1">Uncharacterized protein</fullName>
    </submittedName>
</protein>
<dbReference type="EMBL" id="JH719942">
    <property type="protein sequence ID" value="EJF52890.1"/>
    <property type="molecule type" value="Genomic_DNA"/>
</dbReference>
<dbReference type="Proteomes" id="UP000005113">
    <property type="component" value="Unassembled WGS sequence"/>
</dbReference>
<dbReference type="HOGENOM" id="CLU_949606_0_0_10"/>
<evidence type="ECO:0000313" key="2">
    <source>
        <dbReference type="Proteomes" id="UP000005113"/>
    </source>
</evidence>
<accession>J1I2G4</accession>
<proteinExistence type="predicted"/>
<evidence type="ECO:0000313" key="1">
    <source>
        <dbReference type="EMBL" id="EJF52890.1"/>
    </source>
</evidence>